<keyword evidence="5" id="KW-0808">Transferase</keyword>
<comment type="pathway">
    <text evidence="1">Cofactor biosynthesis; FAD biosynthesis; FAD from FMN: step 1/1.</text>
</comment>
<gene>
    <name evidence="13" type="ORF">ACFQY8_06230</name>
</gene>
<dbReference type="InterPro" id="IPR023468">
    <property type="entry name" value="Riboflavin_kinase"/>
</dbReference>
<sequence>MEIIRLEPDAQGMVDWPTLSNDKRAVVTIGTFDGVHRGHQAVLSRAVELAHKHDVVSVAITFDPRPRVVHTYAAQHHGEQLASAQDYNDTEALMGLTRRLELIEAQGFDYAIVVRYTLEFAARTYIFFLGQLVGKLGMRTLVLGNDATMGKGREGNIKAIEKLSQATGVFELEVVDDEGSGPLYLPRKMQYVVPTQAGEPNNPLKSMSKAQLRAWSKKNNGVPTREYSSTMVRFLLTRGIVADAAHILGRAHSIDAVVEHGQARGRELGFPTANCGQIQGLIPVEGVYSGYLTVLESGKRYSAAISVGKNETFNGEARTVEVYCIDIPQDTTFDVYDKAVRVEFTHYLRPQVKFNSVNALVQQMTLDVDNARELSENL</sequence>
<evidence type="ECO:0000256" key="6">
    <source>
        <dbReference type="ARBA" id="ARBA00022695"/>
    </source>
</evidence>
<keyword evidence="14" id="KW-1185">Reference proteome</keyword>
<keyword evidence="8" id="KW-0274">FAD</keyword>
<evidence type="ECO:0000256" key="11">
    <source>
        <dbReference type="ARBA" id="ARBA00049494"/>
    </source>
</evidence>
<keyword evidence="4" id="KW-0288">FMN</keyword>
<evidence type="ECO:0000256" key="9">
    <source>
        <dbReference type="ARBA" id="ARBA00022840"/>
    </source>
</evidence>
<dbReference type="InterPro" id="IPR015864">
    <property type="entry name" value="FAD_synthase"/>
</dbReference>
<dbReference type="InterPro" id="IPR014729">
    <property type="entry name" value="Rossmann-like_a/b/a_fold"/>
</dbReference>
<dbReference type="SMART" id="SM00904">
    <property type="entry name" value="Flavokinase"/>
    <property type="match status" value="1"/>
</dbReference>
<keyword evidence="13" id="KW-0418">Kinase</keyword>
<evidence type="ECO:0000256" key="1">
    <source>
        <dbReference type="ARBA" id="ARBA00004726"/>
    </source>
</evidence>
<reference evidence="14" key="1">
    <citation type="journal article" date="2019" name="Int. J. Syst. Evol. Microbiol.">
        <title>The Global Catalogue of Microorganisms (GCM) 10K type strain sequencing project: providing services to taxonomists for standard genome sequencing and annotation.</title>
        <authorList>
            <consortium name="The Broad Institute Genomics Platform"/>
            <consortium name="The Broad Institute Genome Sequencing Center for Infectious Disease"/>
            <person name="Wu L."/>
            <person name="Ma J."/>
        </authorList>
    </citation>
    <scope>NUCLEOTIDE SEQUENCE [LARGE SCALE GENOMIC DNA]</scope>
    <source>
        <strain evidence="14">CCM 8604</strain>
    </source>
</reference>
<comment type="caution">
    <text evidence="13">The sequence shown here is derived from an EMBL/GenBank/DDBJ whole genome shotgun (WGS) entry which is preliminary data.</text>
</comment>
<evidence type="ECO:0000313" key="13">
    <source>
        <dbReference type="EMBL" id="MFD0705339.1"/>
    </source>
</evidence>
<dbReference type="PANTHER" id="PTHR22749:SF6">
    <property type="entry name" value="RIBOFLAVIN KINASE"/>
    <property type="match status" value="1"/>
</dbReference>
<comment type="catalytic activity">
    <reaction evidence="11">
        <text>FMN + ATP + H(+) = FAD + diphosphate</text>
        <dbReference type="Rhea" id="RHEA:17237"/>
        <dbReference type="ChEBI" id="CHEBI:15378"/>
        <dbReference type="ChEBI" id="CHEBI:30616"/>
        <dbReference type="ChEBI" id="CHEBI:33019"/>
        <dbReference type="ChEBI" id="CHEBI:57692"/>
        <dbReference type="ChEBI" id="CHEBI:58210"/>
        <dbReference type="EC" id="2.7.7.2"/>
    </reaction>
</comment>
<dbReference type="Pfam" id="PF06574">
    <property type="entry name" value="FAD_syn"/>
    <property type="match status" value="1"/>
</dbReference>
<dbReference type="SUPFAM" id="SSF52374">
    <property type="entry name" value="Nucleotidylyl transferase"/>
    <property type="match status" value="1"/>
</dbReference>
<dbReference type="Pfam" id="PF01687">
    <property type="entry name" value="Flavokinase"/>
    <property type="match status" value="1"/>
</dbReference>
<evidence type="ECO:0000256" key="10">
    <source>
        <dbReference type="ARBA" id="ARBA00047880"/>
    </source>
</evidence>
<dbReference type="Proteomes" id="UP001597036">
    <property type="component" value="Unassembled WGS sequence"/>
</dbReference>
<evidence type="ECO:0000259" key="12">
    <source>
        <dbReference type="SMART" id="SM00904"/>
    </source>
</evidence>
<dbReference type="InterPro" id="IPR004821">
    <property type="entry name" value="Cyt_trans-like"/>
</dbReference>
<dbReference type="NCBIfam" id="TIGR00125">
    <property type="entry name" value="cyt_tran_rel"/>
    <property type="match status" value="1"/>
</dbReference>
<evidence type="ECO:0000256" key="3">
    <source>
        <dbReference type="ARBA" id="ARBA00022630"/>
    </source>
</evidence>
<accession>A0ABW2Y564</accession>
<evidence type="ECO:0000256" key="7">
    <source>
        <dbReference type="ARBA" id="ARBA00022741"/>
    </source>
</evidence>
<dbReference type="InterPro" id="IPR015865">
    <property type="entry name" value="Riboflavin_kinase_bac/euk"/>
</dbReference>
<evidence type="ECO:0000256" key="8">
    <source>
        <dbReference type="ARBA" id="ARBA00022827"/>
    </source>
</evidence>
<dbReference type="SUPFAM" id="SSF82114">
    <property type="entry name" value="Riboflavin kinase-like"/>
    <property type="match status" value="1"/>
</dbReference>
<dbReference type="GO" id="GO:0016301">
    <property type="term" value="F:kinase activity"/>
    <property type="evidence" value="ECO:0007669"/>
    <property type="project" value="UniProtKB-KW"/>
</dbReference>
<dbReference type="GO" id="GO:0016779">
    <property type="term" value="F:nucleotidyltransferase activity"/>
    <property type="evidence" value="ECO:0007669"/>
    <property type="project" value="UniProtKB-KW"/>
</dbReference>
<comment type="similarity">
    <text evidence="2">Belongs to the RibF family.</text>
</comment>
<dbReference type="Gene3D" id="2.40.30.30">
    <property type="entry name" value="Riboflavin kinase-like"/>
    <property type="match status" value="1"/>
</dbReference>
<comment type="catalytic activity">
    <reaction evidence="10">
        <text>riboflavin + ATP = FMN + ADP + H(+)</text>
        <dbReference type="Rhea" id="RHEA:14357"/>
        <dbReference type="ChEBI" id="CHEBI:15378"/>
        <dbReference type="ChEBI" id="CHEBI:30616"/>
        <dbReference type="ChEBI" id="CHEBI:57986"/>
        <dbReference type="ChEBI" id="CHEBI:58210"/>
        <dbReference type="ChEBI" id="CHEBI:456216"/>
        <dbReference type="EC" id="2.7.1.26"/>
    </reaction>
</comment>
<proteinExistence type="inferred from homology"/>
<keyword evidence="6 13" id="KW-0548">Nucleotidyltransferase</keyword>
<dbReference type="RefSeq" id="WP_377939030.1">
    <property type="nucleotide sequence ID" value="NZ_JBHTHQ010000021.1"/>
</dbReference>
<protein>
    <submittedName>
        <fullName evidence="13">Bifunctional riboflavin kinase/FMN adenylyltransferase</fullName>
    </submittedName>
</protein>
<dbReference type="InterPro" id="IPR023465">
    <property type="entry name" value="Riboflavin_kinase_dom_sf"/>
</dbReference>
<keyword evidence="9" id="KW-0067">ATP-binding</keyword>
<evidence type="ECO:0000256" key="2">
    <source>
        <dbReference type="ARBA" id="ARBA00010214"/>
    </source>
</evidence>
<dbReference type="CDD" id="cd02064">
    <property type="entry name" value="FAD_synthetase_N"/>
    <property type="match status" value="1"/>
</dbReference>
<evidence type="ECO:0000313" key="14">
    <source>
        <dbReference type="Proteomes" id="UP001597036"/>
    </source>
</evidence>
<dbReference type="EMBL" id="JBHTHQ010000021">
    <property type="protein sequence ID" value="MFD0705339.1"/>
    <property type="molecule type" value="Genomic_DNA"/>
</dbReference>
<keyword evidence="3" id="KW-0285">Flavoprotein</keyword>
<evidence type="ECO:0000256" key="5">
    <source>
        <dbReference type="ARBA" id="ARBA00022679"/>
    </source>
</evidence>
<name>A0ABW2Y564_9BIFI</name>
<organism evidence="13 14">
    <name type="scientific">Alloscardovia venturai</name>
    <dbReference type="NCBI Taxonomy" id="1769421"/>
    <lineage>
        <taxon>Bacteria</taxon>
        <taxon>Bacillati</taxon>
        <taxon>Actinomycetota</taxon>
        <taxon>Actinomycetes</taxon>
        <taxon>Bifidobacteriales</taxon>
        <taxon>Bifidobacteriaceae</taxon>
        <taxon>Alloscardovia</taxon>
    </lineage>
</organism>
<feature type="domain" description="Riboflavin kinase" evidence="12">
    <location>
        <begin position="247"/>
        <end position="376"/>
    </location>
</feature>
<evidence type="ECO:0000256" key="4">
    <source>
        <dbReference type="ARBA" id="ARBA00022643"/>
    </source>
</evidence>
<dbReference type="PANTHER" id="PTHR22749">
    <property type="entry name" value="RIBOFLAVIN KINASE/FMN ADENYLYLTRANSFERASE"/>
    <property type="match status" value="1"/>
</dbReference>
<keyword evidence="7" id="KW-0547">Nucleotide-binding</keyword>
<dbReference type="Gene3D" id="3.40.50.620">
    <property type="entry name" value="HUPs"/>
    <property type="match status" value="1"/>
</dbReference>